<evidence type="ECO:0000313" key="2">
    <source>
        <dbReference type="Proteomes" id="UP001189813"/>
    </source>
</evidence>
<proteinExistence type="predicted"/>
<name>A0ABM9JPN3_9RALS</name>
<accession>A0ABM9JPN3</accession>
<evidence type="ECO:0000313" key="1">
    <source>
        <dbReference type="EMBL" id="CAJ0799697.1"/>
    </source>
</evidence>
<dbReference type="Proteomes" id="UP001189813">
    <property type="component" value="Unassembled WGS sequence"/>
</dbReference>
<organism evidence="1 2">
    <name type="scientific">Ralstonia psammae</name>
    <dbReference type="NCBI Taxonomy" id="3058598"/>
    <lineage>
        <taxon>Bacteria</taxon>
        <taxon>Pseudomonadati</taxon>
        <taxon>Pseudomonadota</taxon>
        <taxon>Betaproteobacteria</taxon>
        <taxon>Burkholderiales</taxon>
        <taxon>Burkholderiaceae</taxon>
        <taxon>Ralstonia</taxon>
    </lineage>
</organism>
<comment type="caution">
    <text evidence="1">The sequence shown here is derived from an EMBL/GenBank/DDBJ whole genome shotgun (WGS) entry which is preliminary data.</text>
</comment>
<dbReference type="EMBL" id="CATZBU010000008">
    <property type="protein sequence ID" value="CAJ0799697.1"/>
    <property type="molecule type" value="Genomic_DNA"/>
</dbReference>
<gene>
    <name evidence="1" type="ORF">LMG19083_03337</name>
</gene>
<protein>
    <submittedName>
        <fullName evidence="1">Uncharacterized protein</fullName>
    </submittedName>
</protein>
<reference evidence="1 2" key="1">
    <citation type="submission" date="2023-07" db="EMBL/GenBank/DDBJ databases">
        <authorList>
            <person name="Peeters C."/>
        </authorList>
    </citation>
    <scope>NUCLEOTIDE SEQUENCE [LARGE SCALE GENOMIC DNA]</scope>
    <source>
        <strain evidence="1 2">LMG 19083</strain>
    </source>
</reference>
<keyword evidence="2" id="KW-1185">Reference proteome</keyword>
<sequence>MTRLLNKGQELGLVDSNLQDFIWCSWRPILQSSQDGAAVLPIDWDSPRWRDVLARVLQALRNDSEAGFAGLFEDYEQFA</sequence>